<dbReference type="OrthoDB" id="2596766at2759"/>
<evidence type="ECO:0000313" key="3">
    <source>
        <dbReference type="EMBL" id="TYK29316.1"/>
    </source>
</evidence>
<gene>
    <name evidence="3" type="ORF">E5676_scaffold129G00230</name>
    <name evidence="2" type="ORF">E6C27_scaffold110G001380</name>
</gene>
<dbReference type="EMBL" id="SSTD01001743">
    <property type="protein sequence ID" value="TYK29316.1"/>
    <property type="molecule type" value="Genomic_DNA"/>
</dbReference>
<evidence type="ECO:0000313" key="2">
    <source>
        <dbReference type="EMBL" id="KAA0043253.1"/>
    </source>
</evidence>
<protein>
    <submittedName>
        <fullName evidence="2">Ty1-copia retrotransposon protein</fullName>
    </submittedName>
</protein>
<organism evidence="2 4">
    <name type="scientific">Cucumis melo var. makuwa</name>
    <name type="common">Oriental melon</name>
    <dbReference type="NCBI Taxonomy" id="1194695"/>
    <lineage>
        <taxon>Eukaryota</taxon>
        <taxon>Viridiplantae</taxon>
        <taxon>Streptophyta</taxon>
        <taxon>Embryophyta</taxon>
        <taxon>Tracheophyta</taxon>
        <taxon>Spermatophyta</taxon>
        <taxon>Magnoliopsida</taxon>
        <taxon>eudicotyledons</taxon>
        <taxon>Gunneridae</taxon>
        <taxon>Pentapetalae</taxon>
        <taxon>rosids</taxon>
        <taxon>fabids</taxon>
        <taxon>Cucurbitales</taxon>
        <taxon>Cucurbitaceae</taxon>
        <taxon>Benincaseae</taxon>
        <taxon>Cucumis</taxon>
    </lineage>
</organism>
<dbReference type="AlphaFoldDB" id="A0A5A7TIP1"/>
<dbReference type="PANTHER" id="PTHR47592">
    <property type="entry name" value="PBF68 PROTEIN"/>
    <property type="match status" value="1"/>
</dbReference>
<dbReference type="Proteomes" id="UP000321947">
    <property type="component" value="Unassembled WGS sequence"/>
</dbReference>
<feature type="domain" description="Retrovirus-related Pol polyprotein from transposon TNT 1-94-like beta-barrel" evidence="1">
    <location>
        <begin position="51"/>
        <end position="90"/>
    </location>
</feature>
<accession>A0A5A7TIP1</accession>
<evidence type="ECO:0000259" key="1">
    <source>
        <dbReference type="Pfam" id="PF22936"/>
    </source>
</evidence>
<name>A0A5A7TIP1_CUCMM</name>
<dbReference type="Proteomes" id="UP000321393">
    <property type="component" value="Unassembled WGS sequence"/>
</dbReference>
<proteinExistence type="predicted"/>
<dbReference type="Pfam" id="PF22936">
    <property type="entry name" value="Pol_BBD"/>
    <property type="match status" value="1"/>
</dbReference>
<sequence length="93" mass="10510">MEMRDTNLINAFKENRGQDKRPIPQVNLAKEDNDVIAAVVEVNLIENKTDWILDTGASRNFCTNRELLHDFKDTIEGECVFMGNSATAGVLRK</sequence>
<dbReference type="EMBL" id="SSTE01015327">
    <property type="protein sequence ID" value="KAA0043253.1"/>
    <property type="molecule type" value="Genomic_DNA"/>
</dbReference>
<evidence type="ECO:0000313" key="4">
    <source>
        <dbReference type="Proteomes" id="UP000321393"/>
    </source>
</evidence>
<evidence type="ECO:0000313" key="5">
    <source>
        <dbReference type="Proteomes" id="UP000321947"/>
    </source>
</evidence>
<comment type="caution">
    <text evidence="2">The sequence shown here is derived from an EMBL/GenBank/DDBJ whole genome shotgun (WGS) entry which is preliminary data.</text>
</comment>
<dbReference type="PANTHER" id="PTHR47592:SF30">
    <property type="entry name" value="CCHC-TYPE DOMAIN-CONTAINING PROTEIN"/>
    <property type="match status" value="1"/>
</dbReference>
<dbReference type="InterPro" id="IPR054722">
    <property type="entry name" value="PolX-like_BBD"/>
</dbReference>
<reference evidence="4 5" key="1">
    <citation type="submission" date="2019-08" db="EMBL/GenBank/DDBJ databases">
        <title>Draft genome sequences of two oriental melons (Cucumis melo L. var makuwa).</title>
        <authorList>
            <person name="Kwon S.-Y."/>
        </authorList>
    </citation>
    <scope>NUCLEOTIDE SEQUENCE [LARGE SCALE GENOMIC DNA]</scope>
    <source>
        <strain evidence="5">cv. Chang Bougi</strain>
        <strain evidence="4">cv. SW 3</strain>
        <tissue evidence="2">Leaf</tissue>
    </source>
</reference>